<dbReference type="SUPFAM" id="SSF53474">
    <property type="entry name" value="alpha/beta-Hydrolases"/>
    <property type="match status" value="1"/>
</dbReference>
<evidence type="ECO:0000256" key="2">
    <source>
        <dbReference type="ARBA" id="ARBA00009431"/>
    </source>
</evidence>
<dbReference type="InterPro" id="IPR001563">
    <property type="entry name" value="Peptidase_S10"/>
</dbReference>
<feature type="compositionally biased region" description="Polar residues" evidence="10">
    <location>
        <begin position="51"/>
        <end position="72"/>
    </location>
</feature>
<keyword evidence="9" id="KW-0645">Protease</keyword>
<feature type="chain" id="PRO_5033100728" description="Carboxypeptidase" evidence="9">
    <location>
        <begin position="27"/>
        <end position="495"/>
    </location>
</feature>
<proteinExistence type="inferred from homology"/>
<dbReference type="PANTHER" id="PTHR11802">
    <property type="entry name" value="SERINE PROTEASE FAMILY S10 SERINE CARBOXYPEPTIDASE"/>
    <property type="match status" value="1"/>
</dbReference>
<sequence length="495" mass="55717">MHTHPIKMKRGLLIVWSLFYFSVANTDTRNQASQPLEFNQLKISRKYVQGKQDSTPKNGTSPSVHRGSTNNQREQDKIVRMPGQTGVAEFDQYAGYVTVDAKAGRALFYYFVEAPQDPSDKPLVLWLNGGPGCSSFGSGAMLELGPFSVHSDNKTLYKKKHAWNRVANMLFIEIPAGVGYSYSNTTSDYYNTGDQRTTDDAYTFLVTWLEKFPEYRDRDFFITGESYAGHYIPELANLIVSKNRATNVTSVKLKGVAIGNADLDDNLNLRATYDYYWMHAMISGKAYTAIKDKCGFNGTYTKDCLNAMNLAIQEKGNVDDYDIYAPICHDASNPSKSSDSLVFGDPCTNHYVSSYLNRPEVQRTLHANTTGLGYPWMDCSQHVYDNWDWKDSPETMLPSIKKLISSGTRIWLYSGDMDAVCSFISTQYVLDNLGLPIEASWRPWRIDNEVAGYVIGYKGLVFATVRGAGHMVPYYQPRRALALFSSFLEGKLPPH</sequence>
<evidence type="ECO:0000256" key="10">
    <source>
        <dbReference type="SAM" id="MobiDB-lite"/>
    </source>
</evidence>
<dbReference type="EMBL" id="CAJGYO010000001">
    <property type="protein sequence ID" value="CAD6203868.1"/>
    <property type="molecule type" value="Genomic_DNA"/>
</dbReference>
<keyword evidence="4 9" id="KW-0121">Carboxypeptidase</keyword>
<evidence type="ECO:0000256" key="9">
    <source>
        <dbReference type="RuleBase" id="RU361156"/>
    </source>
</evidence>
<keyword evidence="5 9" id="KW-0732">Signal</keyword>
<keyword evidence="7" id="KW-1015">Disulfide bond</keyword>
<dbReference type="GO" id="GO:0005773">
    <property type="term" value="C:vacuole"/>
    <property type="evidence" value="ECO:0007669"/>
    <property type="project" value="TreeGrafter"/>
</dbReference>
<feature type="region of interest" description="Disordered" evidence="10">
    <location>
        <begin position="49"/>
        <end position="75"/>
    </location>
</feature>
<dbReference type="Gene3D" id="3.40.50.11320">
    <property type="match status" value="1"/>
</dbReference>
<evidence type="ECO:0000256" key="3">
    <source>
        <dbReference type="ARBA" id="ARBA00022525"/>
    </source>
</evidence>
<keyword evidence="8" id="KW-0325">Glycoprotein</keyword>
<reference evidence="11" key="1">
    <citation type="submission" date="2020-10" db="EMBL/GenBank/DDBJ databases">
        <authorList>
            <person name="Han B."/>
            <person name="Lu T."/>
            <person name="Zhao Q."/>
            <person name="Huang X."/>
            <person name="Zhao Y."/>
        </authorList>
    </citation>
    <scope>NUCLEOTIDE SEQUENCE</scope>
</reference>
<evidence type="ECO:0000256" key="6">
    <source>
        <dbReference type="ARBA" id="ARBA00022801"/>
    </source>
</evidence>
<evidence type="ECO:0000256" key="1">
    <source>
        <dbReference type="ARBA" id="ARBA00004613"/>
    </source>
</evidence>
<evidence type="ECO:0000313" key="12">
    <source>
        <dbReference type="Proteomes" id="UP000604825"/>
    </source>
</evidence>
<evidence type="ECO:0000313" key="11">
    <source>
        <dbReference type="EMBL" id="CAD6203868.1"/>
    </source>
</evidence>
<dbReference type="InterPro" id="IPR018202">
    <property type="entry name" value="Ser_caboxypep_ser_AS"/>
</dbReference>
<dbReference type="InterPro" id="IPR029058">
    <property type="entry name" value="AB_hydrolase_fold"/>
</dbReference>
<protein>
    <recommendedName>
        <fullName evidence="9">Carboxypeptidase</fullName>
        <ecNumber evidence="9">3.4.16.-</ecNumber>
    </recommendedName>
</protein>
<evidence type="ECO:0000256" key="5">
    <source>
        <dbReference type="ARBA" id="ARBA00022729"/>
    </source>
</evidence>
<evidence type="ECO:0000256" key="4">
    <source>
        <dbReference type="ARBA" id="ARBA00022645"/>
    </source>
</evidence>
<comment type="subcellular location">
    <subcellularLocation>
        <location evidence="1">Secreted</location>
    </subcellularLocation>
</comment>
<dbReference type="PANTHER" id="PTHR11802:SF75">
    <property type="entry name" value="CARBOXYPEPTIDASE"/>
    <property type="match status" value="1"/>
</dbReference>
<keyword evidence="6 9" id="KW-0378">Hydrolase</keyword>
<keyword evidence="3" id="KW-0964">Secreted</keyword>
<dbReference type="Gene3D" id="3.40.50.1820">
    <property type="entry name" value="alpha/beta hydrolase"/>
    <property type="match status" value="1"/>
</dbReference>
<accession>A0A811M682</accession>
<gene>
    <name evidence="11" type="ORF">NCGR_LOCUS1985</name>
</gene>
<dbReference type="PROSITE" id="PS00131">
    <property type="entry name" value="CARBOXYPEPT_SER_SER"/>
    <property type="match status" value="1"/>
</dbReference>
<dbReference type="Proteomes" id="UP000604825">
    <property type="component" value="Unassembled WGS sequence"/>
</dbReference>
<comment type="similarity">
    <text evidence="2 9">Belongs to the peptidase S10 family.</text>
</comment>
<keyword evidence="12" id="KW-1185">Reference proteome</keyword>
<evidence type="ECO:0000256" key="8">
    <source>
        <dbReference type="ARBA" id="ARBA00023180"/>
    </source>
</evidence>
<organism evidence="11 12">
    <name type="scientific">Miscanthus lutarioriparius</name>
    <dbReference type="NCBI Taxonomy" id="422564"/>
    <lineage>
        <taxon>Eukaryota</taxon>
        <taxon>Viridiplantae</taxon>
        <taxon>Streptophyta</taxon>
        <taxon>Embryophyta</taxon>
        <taxon>Tracheophyta</taxon>
        <taxon>Spermatophyta</taxon>
        <taxon>Magnoliopsida</taxon>
        <taxon>Liliopsida</taxon>
        <taxon>Poales</taxon>
        <taxon>Poaceae</taxon>
        <taxon>PACMAD clade</taxon>
        <taxon>Panicoideae</taxon>
        <taxon>Andropogonodae</taxon>
        <taxon>Andropogoneae</taxon>
        <taxon>Saccharinae</taxon>
        <taxon>Miscanthus</taxon>
    </lineage>
</organism>
<dbReference type="OrthoDB" id="443318at2759"/>
<dbReference type="InterPro" id="IPR033124">
    <property type="entry name" value="Ser_caboxypep_his_AS"/>
</dbReference>
<dbReference type="EC" id="3.4.16.-" evidence="9"/>
<comment type="caution">
    <text evidence="11">The sequence shown here is derived from an EMBL/GenBank/DDBJ whole genome shotgun (WGS) entry which is preliminary data.</text>
</comment>
<dbReference type="FunFam" id="3.40.50.1820:FF:000030">
    <property type="entry name" value="Carboxypeptidase"/>
    <property type="match status" value="1"/>
</dbReference>
<dbReference type="FunFam" id="3.40.50.11320:FF:000002">
    <property type="entry name" value="Carboxypeptidase"/>
    <property type="match status" value="1"/>
</dbReference>
<dbReference type="Gene3D" id="6.10.250.940">
    <property type="match status" value="1"/>
</dbReference>
<evidence type="ECO:0000256" key="7">
    <source>
        <dbReference type="ARBA" id="ARBA00023157"/>
    </source>
</evidence>
<feature type="signal peptide" evidence="9">
    <location>
        <begin position="1"/>
        <end position="26"/>
    </location>
</feature>
<dbReference type="GO" id="GO:0005576">
    <property type="term" value="C:extracellular region"/>
    <property type="evidence" value="ECO:0007669"/>
    <property type="project" value="UniProtKB-SubCell"/>
</dbReference>
<dbReference type="GO" id="GO:0004185">
    <property type="term" value="F:serine-type carboxypeptidase activity"/>
    <property type="evidence" value="ECO:0007669"/>
    <property type="project" value="UniProtKB-UniRule"/>
</dbReference>
<dbReference type="GO" id="GO:0006508">
    <property type="term" value="P:proteolysis"/>
    <property type="evidence" value="ECO:0007669"/>
    <property type="project" value="UniProtKB-KW"/>
</dbReference>
<dbReference type="Pfam" id="PF00450">
    <property type="entry name" value="Peptidase_S10"/>
    <property type="match status" value="1"/>
</dbReference>
<dbReference type="PROSITE" id="PS00560">
    <property type="entry name" value="CARBOXYPEPT_SER_HIS"/>
    <property type="match status" value="1"/>
</dbReference>
<name>A0A811M682_9POAL</name>
<dbReference type="PRINTS" id="PR00724">
    <property type="entry name" value="CRBOXYPTASEC"/>
</dbReference>
<dbReference type="AlphaFoldDB" id="A0A811M682"/>